<accession>A0A5S9NPS3</accession>
<keyword evidence="4" id="KW-0378">Hydrolase</keyword>
<feature type="repeat" description="TPR" evidence="2">
    <location>
        <begin position="506"/>
        <end position="539"/>
    </location>
</feature>
<evidence type="ECO:0000256" key="1">
    <source>
        <dbReference type="ARBA" id="ARBA00022729"/>
    </source>
</evidence>
<dbReference type="GO" id="GO:0008233">
    <property type="term" value="F:peptidase activity"/>
    <property type="evidence" value="ECO:0007669"/>
    <property type="project" value="UniProtKB-KW"/>
</dbReference>
<dbReference type="SUPFAM" id="SSF48452">
    <property type="entry name" value="TPR-like"/>
    <property type="match status" value="1"/>
</dbReference>
<dbReference type="Pfam" id="PF14559">
    <property type="entry name" value="TPR_19"/>
    <property type="match status" value="1"/>
</dbReference>
<dbReference type="InterPro" id="IPR051829">
    <property type="entry name" value="Multiheme_Cytochr_ET"/>
</dbReference>
<name>A0A5S9NPS3_9GAMM</name>
<keyword evidence="1 3" id="KW-0732">Signal</keyword>
<dbReference type="SUPFAM" id="SSF48695">
    <property type="entry name" value="Multiheme cytochromes"/>
    <property type="match status" value="1"/>
</dbReference>
<dbReference type="EMBL" id="CACSIO010000002">
    <property type="protein sequence ID" value="CAA0092448.1"/>
    <property type="molecule type" value="Genomic_DNA"/>
</dbReference>
<evidence type="ECO:0000313" key="4">
    <source>
        <dbReference type="EMBL" id="CAA0092448.1"/>
    </source>
</evidence>
<feature type="chain" id="PRO_5024947641" evidence="3">
    <location>
        <begin position="25"/>
        <end position="660"/>
    </location>
</feature>
<dbReference type="Gene3D" id="1.10.1130.10">
    <property type="entry name" value="Flavocytochrome C3, Chain A"/>
    <property type="match status" value="1"/>
</dbReference>
<feature type="signal peptide" evidence="3">
    <location>
        <begin position="1"/>
        <end position="24"/>
    </location>
</feature>
<keyword evidence="4" id="KW-0645">Protease</keyword>
<dbReference type="OrthoDB" id="9814800at2"/>
<dbReference type="PANTHER" id="PTHR35038">
    <property type="entry name" value="DISSIMILATORY SULFITE REDUCTASE SIRA"/>
    <property type="match status" value="1"/>
</dbReference>
<dbReference type="InterPro" id="IPR036280">
    <property type="entry name" value="Multihaem_cyt_sf"/>
</dbReference>
<keyword evidence="2" id="KW-0802">TPR repeat</keyword>
<dbReference type="InterPro" id="IPR011990">
    <property type="entry name" value="TPR-like_helical_dom_sf"/>
</dbReference>
<feature type="repeat" description="TPR" evidence="2">
    <location>
        <begin position="540"/>
        <end position="573"/>
    </location>
</feature>
<dbReference type="SMART" id="SM00028">
    <property type="entry name" value="TPR"/>
    <property type="match status" value="3"/>
</dbReference>
<proteinExistence type="predicted"/>
<dbReference type="GO" id="GO:0006508">
    <property type="term" value="P:proteolysis"/>
    <property type="evidence" value="ECO:0007669"/>
    <property type="project" value="UniProtKB-KW"/>
</dbReference>
<sequence>MPSPPALHTLLLSLAFIFSAAALNADTTILDNQVLGFNVSEGAAPGYIDDRACSTCHEALYESYQQVGMSQSFKRPDQAKIIENFDAEPFFHAASQRFYQMKKEGDTLIFSRFQHDQQHNKINEYSVNVDWILGSGNTTRSYLIQTPSGELFQLPIGWYSQDKKWAMSPGFENAQHDGVQRQVKRQCMFCHNAYPNAPAQSDSHEQPHVFPSDLPQGTGCQRCHGPGAKHIRRVLSGEHDLESVKAAIVNPAKLLPKQRDSVCFQCHMLPSVSLVGTRDLKRADYSFRPGENLNDYLHHIDIQKAGQTPNERFEINHHAYRMTLSRCYTESQSALTCISCHNPHKKTTLKNNPEHFNNVCKGCHTSIDKNTTHQQQAGQKHCATCHMPRQRTQDVVDVIMTDHRIQKHALPETQRLAPLTKSDPVIEGISVMYPDEDAEIYQILPLIRALPLQQFVDQLEQLLLKKRLDVSHPVYFDLLKAYIKVQAFEQANSLIKPMLTYHGDNATLLNWQGVIQTADKNYVAAENSFTRALKQQPNNIEILMNLGILQVTTKQFTHAEKLLNQAILLRPNNHRPHYYLALIAIEQQKDQAAIEHLKTAVAIKPSFTHGYVKLYEQLQKNGAHAQAARYLEHGISNANNPERLKTMQVQAGTQDTSDSR</sequence>
<organism evidence="4 5">
    <name type="scientific">BD1-7 clade bacterium</name>
    <dbReference type="NCBI Taxonomy" id="2029982"/>
    <lineage>
        <taxon>Bacteria</taxon>
        <taxon>Pseudomonadati</taxon>
        <taxon>Pseudomonadota</taxon>
        <taxon>Gammaproteobacteria</taxon>
        <taxon>Cellvibrionales</taxon>
        <taxon>Spongiibacteraceae</taxon>
        <taxon>BD1-7 clade</taxon>
    </lineage>
</organism>
<evidence type="ECO:0000256" key="2">
    <source>
        <dbReference type="PROSITE-ProRule" id="PRU00339"/>
    </source>
</evidence>
<dbReference type="CDD" id="cd08168">
    <property type="entry name" value="Cytochrom_C3"/>
    <property type="match status" value="1"/>
</dbReference>
<dbReference type="PANTHER" id="PTHR35038:SF8">
    <property type="entry name" value="C-TYPE POLYHEME CYTOCHROME OMCC"/>
    <property type="match status" value="1"/>
</dbReference>
<dbReference type="EC" id="3.4.-.-" evidence="4"/>
<evidence type="ECO:0000313" key="5">
    <source>
        <dbReference type="Proteomes" id="UP000441399"/>
    </source>
</evidence>
<protein>
    <submittedName>
        <fullName evidence="4">Beta-barrel assembly-enhancing protease</fullName>
        <ecNumber evidence="4">3.4.-.-</ecNumber>
    </submittedName>
</protein>
<dbReference type="Proteomes" id="UP000441399">
    <property type="component" value="Unassembled WGS sequence"/>
</dbReference>
<dbReference type="InterPro" id="IPR019734">
    <property type="entry name" value="TPR_rpt"/>
</dbReference>
<gene>
    <name evidence="4" type="primary">bepA_5</name>
    <name evidence="4" type="ORF">OPDIPICF_03814</name>
</gene>
<dbReference type="Gene3D" id="1.25.40.10">
    <property type="entry name" value="Tetratricopeptide repeat domain"/>
    <property type="match status" value="1"/>
</dbReference>
<evidence type="ECO:0000256" key="3">
    <source>
        <dbReference type="SAM" id="SignalP"/>
    </source>
</evidence>
<reference evidence="4 5" key="1">
    <citation type="submission" date="2019-11" db="EMBL/GenBank/DDBJ databases">
        <authorList>
            <person name="Holert J."/>
        </authorList>
    </citation>
    <scope>NUCLEOTIDE SEQUENCE [LARGE SCALE GENOMIC DNA]</scope>
    <source>
        <strain evidence="4">SB11_3</strain>
    </source>
</reference>
<dbReference type="PROSITE" id="PS50005">
    <property type="entry name" value="TPR"/>
    <property type="match status" value="2"/>
</dbReference>
<dbReference type="AlphaFoldDB" id="A0A5S9NPS3"/>
<keyword evidence="5" id="KW-1185">Reference proteome</keyword>